<dbReference type="Proteomes" id="UP001208689">
    <property type="component" value="Chromosome"/>
</dbReference>
<feature type="region of interest" description="Disordered" evidence="1">
    <location>
        <begin position="1"/>
        <end position="28"/>
    </location>
</feature>
<evidence type="ECO:0000313" key="3">
    <source>
        <dbReference type="EMBL" id="UYP48582.1"/>
    </source>
</evidence>
<gene>
    <name evidence="3" type="ORF">NEF87_004867</name>
</gene>
<protein>
    <recommendedName>
        <fullName evidence="5">PH domain-containing protein</fullName>
    </recommendedName>
</protein>
<feature type="transmembrane region" description="Helical" evidence="2">
    <location>
        <begin position="72"/>
        <end position="91"/>
    </location>
</feature>
<evidence type="ECO:0000256" key="1">
    <source>
        <dbReference type="SAM" id="MobiDB-lite"/>
    </source>
</evidence>
<keyword evidence="2" id="KW-1133">Transmembrane helix</keyword>
<evidence type="ECO:0000256" key="2">
    <source>
        <dbReference type="SAM" id="Phobius"/>
    </source>
</evidence>
<feature type="transmembrane region" description="Helical" evidence="2">
    <location>
        <begin position="257"/>
        <end position="280"/>
    </location>
</feature>
<name>A0ABY6I0D4_9ARCH</name>
<organism evidence="3 4">
    <name type="scientific">Candidatus Lokiarchaeum ossiferum</name>
    <dbReference type="NCBI Taxonomy" id="2951803"/>
    <lineage>
        <taxon>Archaea</taxon>
        <taxon>Promethearchaeati</taxon>
        <taxon>Promethearchaeota</taxon>
        <taxon>Promethearchaeia</taxon>
        <taxon>Promethearchaeales</taxon>
        <taxon>Promethearchaeaceae</taxon>
        <taxon>Candidatus Lokiarchaeum</taxon>
    </lineage>
</organism>
<keyword evidence="4" id="KW-1185">Reference proteome</keyword>
<feature type="compositionally biased region" description="Polar residues" evidence="1">
    <location>
        <begin position="1"/>
        <end position="14"/>
    </location>
</feature>
<dbReference type="EMBL" id="CP104013">
    <property type="protein sequence ID" value="UYP48582.1"/>
    <property type="molecule type" value="Genomic_DNA"/>
</dbReference>
<evidence type="ECO:0008006" key="5">
    <source>
        <dbReference type="Google" id="ProtNLM"/>
    </source>
</evidence>
<keyword evidence="2" id="KW-0812">Transmembrane</keyword>
<sequence>MTKIPVNSHSSPDHSQVMEKNSPKINSQDQSYSISMKSDLQPLFYLGLIIFGIFSIIFLVDDSSDVLVELPWLPTLLIFCLVGSFIGLLFWKITKVLIFSAETGKIRLRIQRFNITLYSRNFLIEDCIKFDIQFFPQRNASYLVLQNIEKKPIKLQIKKKTDEVNIHLIALNNILFSIKGEKYPSSVQKIEKIAIDEENCEFDRKRKISRDFNNQIVMSTKYHKFVAVTLLFIPFAVAYATYLIYSSEPLNDAFSLSFFSTNLLFALNFMVIIYVLFIGIRVTDPHTGSQNEILSGSPLFNTPNFLQNIVSVVKTTYIEPEQVKTYKKIRLGLIITGFIPTFAFFVFYLFYLL</sequence>
<keyword evidence="2" id="KW-0472">Membrane</keyword>
<feature type="transmembrane region" description="Helical" evidence="2">
    <location>
        <begin position="331"/>
        <end position="351"/>
    </location>
</feature>
<feature type="transmembrane region" description="Helical" evidence="2">
    <location>
        <begin position="43"/>
        <end position="60"/>
    </location>
</feature>
<proteinExistence type="predicted"/>
<reference evidence="3" key="1">
    <citation type="submission" date="2022-09" db="EMBL/GenBank/DDBJ databases">
        <title>Actin cytoskeleton and complex cell architecture in an #Asgard archaeon.</title>
        <authorList>
            <person name="Ponce Toledo R.I."/>
            <person name="Schleper C."/>
            <person name="Rodrigues Oliveira T."/>
            <person name="Wollweber F."/>
            <person name="Xu J."/>
            <person name="Rittmann S."/>
            <person name="Klingl A."/>
            <person name="Pilhofer M."/>
        </authorList>
    </citation>
    <scope>NUCLEOTIDE SEQUENCE</scope>
    <source>
        <strain evidence="3">B-35</strain>
    </source>
</reference>
<evidence type="ECO:0000313" key="4">
    <source>
        <dbReference type="Proteomes" id="UP001208689"/>
    </source>
</evidence>
<accession>A0ABY6I0D4</accession>
<feature type="transmembrane region" description="Helical" evidence="2">
    <location>
        <begin position="225"/>
        <end position="245"/>
    </location>
</feature>